<dbReference type="SUPFAM" id="SSF54518">
    <property type="entry name" value="Tubby C-terminal domain-like"/>
    <property type="match status" value="1"/>
</dbReference>
<evidence type="ECO:0008006" key="4">
    <source>
        <dbReference type="Google" id="ProtNLM"/>
    </source>
</evidence>
<dbReference type="EMBL" id="AJYC02000046">
    <property type="protein sequence ID" value="EKT81913.1"/>
    <property type="molecule type" value="Genomic_DNA"/>
</dbReference>
<protein>
    <recommendedName>
        <fullName evidence="4">Scramblase</fullName>
    </recommendedName>
</protein>
<dbReference type="InterPro" id="IPR025659">
    <property type="entry name" value="Tubby-like_C"/>
</dbReference>
<accession>K8XJW5</accession>
<evidence type="ECO:0000313" key="2">
    <source>
        <dbReference type="EMBL" id="EKT81913.1"/>
    </source>
</evidence>
<dbReference type="Proteomes" id="UP000005951">
    <property type="component" value="Unassembled WGS sequence"/>
</dbReference>
<comment type="caution">
    <text evidence="2">The sequence shown here is derived from an EMBL/GenBank/DDBJ whole genome shotgun (WGS) entry which is preliminary data.</text>
</comment>
<reference evidence="2 3" key="1">
    <citation type="journal article" date="2013" name="Genome Announc.">
        <title>Draft Genome Sequence of Rhodococcus opacus Strain M213 Shows a Diverse Catabolic Potential.</title>
        <authorList>
            <person name="Pathak A."/>
            <person name="Green S.J."/>
            <person name="Ogram A."/>
            <person name="Chauhan A."/>
        </authorList>
    </citation>
    <scope>NUCLEOTIDE SEQUENCE [LARGE SCALE GENOMIC DNA]</scope>
    <source>
        <strain evidence="2 3">M213</strain>
    </source>
</reference>
<feature type="region of interest" description="Disordered" evidence="1">
    <location>
        <begin position="1"/>
        <end position="83"/>
    </location>
</feature>
<dbReference type="AlphaFoldDB" id="K8XJW5"/>
<dbReference type="GO" id="GO:0017128">
    <property type="term" value="F:phospholipid scramblase activity"/>
    <property type="evidence" value="ECO:0007669"/>
    <property type="project" value="InterPro"/>
</dbReference>
<gene>
    <name evidence="2" type="ORF">WSS_A14854</name>
</gene>
<dbReference type="Pfam" id="PF03803">
    <property type="entry name" value="Scramblase"/>
    <property type="match status" value="1"/>
</dbReference>
<dbReference type="PANTHER" id="PTHR23248">
    <property type="entry name" value="PHOSPHOLIPID SCRAMBLASE-RELATED"/>
    <property type="match status" value="1"/>
</dbReference>
<dbReference type="RefSeq" id="WP_005256914.1">
    <property type="nucleotide sequence ID" value="NZ_AJYC02000046.1"/>
</dbReference>
<dbReference type="GO" id="GO:0005886">
    <property type="term" value="C:plasma membrane"/>
    <property type="evidence" value="ECO:0007669"/>
    <property type="project" value="TreeGrafter"/>
</dbReference>
<evidence type="ECO:0000256" key="1">
    <source>
        <dbReference type="SAM" id="MobiDB-lite"/>
    </source>
</evidence>
<proteinExistence type="predicted"/>
<evidence type="ECO:0000313" key="3">
    <source>
        <dbReference type="Proteomes" id="UP000005951"/>
    </source>
</evidence>
<sequence length="308" mass="33296">MLYRTKFRRSSGADAGPKSTEAAGAVHPRRRLFGGGRQFYTQMMPEVEPGGNPDPDRSAGKPGRSSGGSAWEFGIEGSHDPDRIRDQVRRGANIDDPVGGGGGTLFTEAVLVVNQRAKLIEVAAEFAVYDQHGKPLGSVVQVGQSTTKKVARFIGRLDQFFTHTLEVHDVEGAVLLRLTRPRKMVKSTIVVERGDGQQVGEIRQDNVFGAITFSLSADGVSVGAIRAENVLAWDFSVVDASDNEVARISKTWAGWDKAALTNADQYVVQIPRRLPDPLATLVVAASLSIDLALKQDDKGFSVSDLLPW</sequence>
<name>K8XJW5_RHOOP</name>
<dbReference type="InterPro" id="IPR005552">
    <property type="entry name" value="Scramblase"/>
</dbReference>
<dbReference type="PANTHER" id="PTHR23248:SF9">
    <property type="entry name" value="PHOSPHOLIPID SCRAMBLASE"/>
    <property type="match status" value="1"/>
</dbReference>
<organism evidence="2 3">
    <name type="scientific">Rhodococcus opacus M213</name>
    <dbReference type="NCBI Taxonomy" id="1129896"/>
    <lineage>
        <taxon>Bacteria</taxon>
        <taxon>Bacillati</taxon>
        <taxon>Actinomycetota</taxon>
        <taxon>Actinomycetes</taxon>
        <taxon>Mycobacteriales</taxon>
        <taxon>Nocardiaceae</taxon>
        <taxon>Rhodococcus</taxon>
    </lineage>
</organism>